<name>A0A8B9A579_PHODC</name>
<evidence type="ECO:0000256" key="12">
    <source>
        <dbReference type="ARBA" id="ARBA00023136"/>
    </source>
</evidence>
<dbReference type="PIRSF" id="PIRSF000641">
    <property type="entry name" value="SRK"/>
    <property type="match status" value="1"/>
</dbReference>
<evidence type="ECO:0000256" key="8">
    <source>
        <dbReference type="ARBA" id="ARBA00022741"/>
    </source>
</evidence>
<dbReference type="FunFam" id="3.30.200.20:FF:000330">
    <property type="entry name" value="G-type lectin S-receptor-like serine/threonine-protein kinase At4g03230"/>
    <property type="match status" value="1"/>
</dbReference>
<dbReference type="SUPFAM" id="SSF56112">
    <property type="entry name" value="Protein kinase-like (PK-like)"/>
    <property type="match status" value="1"/>
</dbReference>
<evidence type="ECO:0000256" key="11">
    <source>
        <dbReference type="ARBA" id="ARBA00022989"/>
    </source>
</evidence>
<dbReference type="Pfam" id="PF00954">
    <property type="entry name" value="S_locus_glycop"/>
    <property type="match status" value="1"/>
</dbReference>
<dbReference type="AlphaFoldDB" id="A0A8B9A579"/>
<dbReference type="Gene3D" id="2.90.10.10">
    <property type="entry name" value="Bulb-type lectin domain"/>
    <property type="match status" value="1"/>
</dbReference>
<sequence>MAGKGSCAVLFFLMFISMFSAEFSHSTDTLLSTQSMRDGQKLVSANNTFELGFFSPNSSSNRYLGIWYHQIPEQTIVWTANRDSPITDTSGFLTLSDDGDLMIFDGRGSSSTVASGSGTNNTALTILDSGNLVLRDANNLSRIFWQSFDSPTDTLLPGMKLRRRIRQNQLLTSWKSFDDPASGVFSFGIDPNGTAQLFSWREGNISWASGVWNGREFSLAPDLTESSIMNYEFVTNNDESYFTYHVNESIITRFIIDLLGQIQKMTWLEDTQEWILFWSQPRTQCEVYNRCGAFGVCNDQRSPFCRCLEGFEPASLADSNNADWSQGCIRKTSLQCNETGGEKDAFLGMGHMKFPADPVDLYIGKPEECKIACLNNCSCNAYDFSKGCKLWYGDLKNLRENDTDIGDGTLYLRLAASELASGGTKQMANASELAYGGQKTKKRHLLIIITVATSFTLFILCLLVCYLRIKRRRRGIKRPYEGQPLFTMSNDIAINLGESEDKGGPEFSLFHFSRIADATNNFSAENKLGEGGFGPVYKGQLPEGHEIAVKRLAAHSGQGLVEFKNEVLLIAKLQHRNLVRLLGCCMQGEEKILIYEYMPNKSLDFFLFDAARGALLDWGRRLHIIEGIVQGLLYLHKHSRLRIIHRDMKASNILLDADMNPKISDFGLARIFASNETQANTNRIVGTYGYMSPEYAAEGLFSIKSDVFSFGVLLLEIVSGKRNAGFHQYGNSLNLLGFAWELWKEGKWLELIDPALADECPRHEISRCIHVALMCVQENATDRPTMSDVVSMLAKESSAFPDPKQPGFFTVRIATEGDLPSKMDGSCSPNNLTITFPDGR</sequence>
<keyword evidence="2" id="KW-1003">Cell membrane</keyword>
<evidence type="ECO:0000256" key="9">
    <source>
        <dbReference type="ARBA" id="ARBA00022777"/>
    </source>
</evidence>
<dbReference type="GO" id="GO:0005886">
    <property type="term" value="C:plasma membrane"/>
    <property type="evidence" value="ECO:0007669"/>
    <property type="project" value="UniProtKB-SubCell"/>
</dbReference>
<keyword evidence="14" id="KW-0675">Receptor</keyword>
<evidence type="ECO:0000259" key="20">
    <source>
        <dbReference type="PROSITE" id="PS50927"/>
    </source>
</evidence>
<keyword evidence="13" id="KW-1015">Disulfide bond</keyword>
<evidence type="ECO:0000256" key="16">
    <source>
        <dbReference type="PIRNR" id="PIRNR000641"/>
    </source>
</evidence>
<dbReference type="InterPro" id="IPR008271">
    <property type="entry name" value="Ser/Thr_kinase_AS"/>
</dbReference>
<dbReference type="CDD" id="cd01098">
    <property type="entry name" value="PAN_AP_plant"/>
    <property type="match status" value="1"/>
</dbReference>
<dbReference type="PROSITE" id="PS50927">
    <property type="entry name" value="BULB_LECTIN"/>
    <property type="match status" value="1"/>
</dbReference>
<dbReference type="EC" id="2.7.11.1" evidence="16"/>
<evidence type="ECO:0000256" key="13">
    <source>
        <dbReference type="ARBA" id="ARBA00023157"/>
    </source>
</evidence>
<dbReference type="Gene3D" id="3.30.200.20">
    <property type="entry name" value="Phosphorylase Kinase, domain 1"/>
    <property type="match status" value="1"/>
</dbReference>
<dbReference type="PROSITE" id="PS00108">
    <property type="entry name" value="PROTEIN_KINASE_ST"/>
    <property type="match status" value="1"/>
</dbReference>
<dbReference type="InterPro" id="IPR000719">
    <property type="entry name" value="Prot_kinase_dom"/>
</dbReference>
<keyword evidence="10 16" id="KW-0067">ATP-binding</keyword>
<dbReference type="GO" id="GO:0051707">
    <property type="term" value="P:response to other organism"/>
    <property type="evidence" value="ECO:0007669"/>
    <property type="project" value="UniProtKB-ARBA"/>
</dbReference>
<comment type="similarity">
    <text evidence="16">Belongs to the protein kinase superfamily. Ser/Thr protein kinase family.</text>
</comment>
<dbReference type="SMART" id="SM00473">
    <property type="entry name" value="PAN_AP"/>
    <property type="match status" value="1"/>
</dbReference>
<evidence type="ECO:0000256" key="15">
    <source>
        <dbReference type="ARBA" id="ARBA00023180"/>
    </source>
</evidence>
<keyword evidence="11 17" id="KW-1133">Transmembrane helix</keyword>
<comment type="catalytic activity">
    <reaction evidence="16">
        <text>L-threonyl-[protein] + ATP = O-phospho-L-threonyl-[protein] + ADP + H(+)</text>
        <dbReference type="Rhea" id="RHEA:46608"/>
        <dbReference type="Rhea" id="RHEA-COMP:11060"/>
        <dbReference type="Rhea" id="RHEA-COMP:11605"/>
        <dbReference type="ChEBI" id="CHEBI:15378"/>
        <dbReference type="ChEBI" id="CHEBI:30013"/>
        <dbReference type="ChEBI" id="CHEBI:30616"/>
        <dbReference type="ChEBI" id="CHEBI:61977"/>
        <dbReference type="ChEBI" id="CHEBI:456216"/>
        <dbReference type="EC" id="2.7.11.1"/>
    </reaction>
</comment>
<proteinExistence type="inferred from homology"/>
<feature type="domain" description="Apple" evidence="21">
    <location>
        <begin position="336"/>
        <end position="416"/>
    </location>
</feature>
<dbReference type="Pfam" id="PF08276">
    <property type="entry name" value="PAN_2"/>
    <property type="match status" value="1"/>
</dbReference>
<dbReference type="SUPFAM" id="SSF51110">
    <property type="entry name" value="alpha-D-mannose-specific plant lectins"/>
    <property type="match status" value="1"/>
</dbReference>
<dbReference type="GeneID" id="103699303"/>
<keyword evidence="5 16" id="KW-0808">Transferase</keyword>
<dbReference type="InterPro" id="IPR024171">
    <property type="entry name" value="SRK-like_kinase"/>
</dbReference>
<keyword evidence="15" id="KW-0325">Glycoprotein</keyword>
<evidence type="ECO:0000256" key="18">
    <source>
        <dbReference type="SAM" id="SignalP"/>
    </source>
</evidence>
<organism evidence="22 23">
    <name type="scientific">Phoenix dactylifera</name>
    <name type="common">Date palm</name>
    <dbReference type="NCBI Taxonomy" id="42345"/>
    <lineage>
        <taxon>Eukaryota</taxon>
        <taxon>Viridiplantae</taxon>
        <taxon>Streptophyta</taxon>
        <taxon>Embryophyta</taxon>
        <taxon>Tracheophyta</taxon>
        <taxon>Spermatophyta</taxon>
        <taxon>Magnoliopsida</taxon>
        <taxon>Liliopsida</taxon>
        <taxon>Arecaceae</taxon>
        <taxon>Coryphoideae</taxon>
        <taxon>Phoeniceae</taxon>
        <taxon>Phoenix</taxon>
    </lineage>
</organism>
<evidence type="ECO:0000256" key="6">
    <source>
        <dbReference type="ARBA" id="ARBA00022692"/>
    </source>
</evidence>
<dbReference type="RefSeq" id="XP_038981791.1">
    <property type="nucleotide sequence ID" value="XM_039125863.1"/>
</dbReference>
<dbReference type="SMART" id="SM00108">
    <property type="entry name" value="B_lectin"/>
    <property type="match status" value="1"/>
</dbReference>
<dbReference type="InterPro" id="IPR011009">
    <property type="entry name" value="Kinase-like_dom_sf"/>
</dbReference>
<evidence type="ECO:0000256" key="7">
    <source>
        <dbReference type="ARBA" id="ARBA00022729"/>
    </source>
</evidence>
<dbReference type="GO" id="GO:0004674">
    <property type="term" value="F:protein serine/threonine kinase activity"/>
    <property type="evidence" value="ECO:0007669"/>
    <property type="project" value="UniProtKB-KW"/>
</dbReference>
<dbReference type="FunFam" id="2.90.10.10:FF:000005">
    <property type="entry name" value="G-type lectin S-receptor-like serine/threonine-protein kinase"/>
    <property type="match status" value="1"/>
</dbReference>
<evidence type="ECO:0000313" key="23">
    <source>
        <dbReference type="RefSeq" id="XP_038981791.1"/>
    </source>
</evidence>
<evidence type="ECO:0000256" key="2">
    <source>
        <dbReference type="ARBA" id="ARBA00022475"/>
    </source>
</evidence>
<dbReference type="CDD" id="cd14066">
    <property type="entry name" value="STKc_IRAK"/>
    <property type="match status" value="1"/>
</dbReference>
<feature type="signal peptide" evidence="18">
    <location>
        <begin position="1"/>
        <end position="21"/>
    </location>
</feature>
<protein>
    <recommendedName>
        <fullName evidence="16">Receptor-like serine/threonine-protein kinase</fullName>
        <ecNumber evidence="16">2.7.11.1</ecNumber>
    </recommendedName>
</protein>
<dbReference type="OrthoDB" id="4062651at2759"/>
<evidence type="ECO:0000256" key="4">
    <source>
        <dbReference type="ARBA" id="ARBA00022536"/>
    </source>
</evidence>
<comment type="catalytic activity">
    <reaction evidence="16">
        <text>L-seryl-[protein] + ATP = O-phospho-L-seryl-[protein] + ADP + H(+)</text>
        <dbReference type="Rhea" id="RHEA:17989"/>
        <dbReference type="Rhea" id="RHEA-COMP:9863"/>
        <dbReference type="Rhea" id="RHEA-COMP:11604"/>
        <dbReference type="ChEBI" id="CHEBI:15378"/>
        <dbReference type="ChEBI" id="CHEBI:29999"/>
        <dbReference type="ChEBI" id="CHEBI:30616"/>
        <dbReference type="ChEBI" id="CHEBI:83421"/>
        <dbReference type="ChEBI" id="CHEBI:456216"/>
        <dbReference type="EC" id="2.7.11.1"/>
    </reaction>
</comment>
<gene>
    <name evidence="23" type="primary">LOC103699303</name>
</gene>
<keyword evidence="9 16" id="KW-0418">Kinase</keyword>
<keyword evidence="6 17" id="KW-0812">Transmembrane</keyword>
<evidence type="ECO:0000256" key="10">
    <source>
        <dbReference type="ARBA" id="ARBA00022840"/>
    </source>
</evidence>
<keyword evidence="7 18" id="KW-0732">Signal</keyword>
<dbReference type="KEGG" id="pda:103699303"/>
<dbReference type="Proteomes" id="UP000228380">
    <property type="component" value="Chromosome 4"/>
</dbReference>
<evidence type="ECO:0000259" key="21">
    <source>
        <dbReference type="PROSITE" id="PS50948"/>
    </source>
</evidence>
<dbReference type="InterPro" id="IPR003609">
    <property type="entry name" value="Pan_app"/>
</dbReference>
<reference evidence="22" key="1">
    <citation type="journal article" date="2019" name="Nat. Commun.">
        <title>Genome-wide association mapping of date palm fruit traits.</title>
        <authorList>
            <person name="Hazzouri K.M."/>
            <person name="Gros-Balthazard M."/>
            <person name="Flowers J.M."/>
            <person name="Copetti D."/>
            <person name="Lemansour A."/>
            <person name="Lebrun M."/>
            <person name="Masmoudi K."/>
            <person name="Ferrand S."/>
            <person name="Dhar M.I."/>
            <person name="Fresquez Z.A."/>
            <person name="Rosas U."/>
            <person name="Zhang J."/>
            <person name="Talag J."/>
            <person name="Lee S."/>
            <person name="Kudrna D."/>
            <person name="Powell R.F."/>
            <person name="Leitch I.J."/>
            <person name="Krueger R.R."/>
            <person name="Wing R.A."/>
            <person name="Amiri K.M.A."/>
            <person name="Purugganan M.D."/>
        </authorList>
    </citation>
    <scope>NUCLEOTIDE SEQUENCE [LARGE SCALE GENOMIC DNA]</scope>
    <source>
        <strain evidence="22">cv. Khalas</strain>
    </source>
</reference>
<dbReference type="InterPro" id="IPR001245">
    <property type="entry name" value="Ser-Thr/Tyr_kinase_cat_dom"/>
</dbReference>
<accession>A0A8B9A579</accession>
<feature type="domain" description="Protein kinase" evidence="19">
    <location>
        <begin position="522"/>
        <end position="800"/>
    </location>
</feature>
<dbReference type="InterPro" id="IPR001480">
    <property type="entry name" value="Bulb-type_lectin_dom"/>
</dbReference>
<dbReference type="GO" id="GO:0005524">
    <property type="term" value="F:ATP binding"/>
    <property type="evidence" value="ECO:0007669"/>
    <property type="project" value="UniProtKB-KW"/>
</dbReference>
<dbReference type="PROSITE" id="PS50011">
    <property type="entry name" value="PROTEIN_KINASE_DOM"/>
    <property type="match status" value="1"/>
</dbReference>
<keyword evidence="3 16" id="KW-0723">Serine/threonine-protein kinase</keyword>
<keyword evidence="4" id="KW-0245">EGF-like domain</keyword>
<feature type="transmembrane region" description="Helical" evidence="17">
    <location>
        <begin position="445"/>
        <end position="469"/>
    </location>
</feature>
<dbReference type="InterPro" id="IPR036426">
    <property type="entry name" value="Bulb-type_lectin_dom_sf"/>
</dbReference>
<comment type="subcellular location">
    <subcellularLocation>
        <location evidence="1">Cell membrane</location>
        <topology evidence="1">Single-pass type I membrane protein</topology>
    </subcellularLocation>
</comment>
<evidence type="ECO:0000313" key="22">
    <source>
        <dbReference type="Proteomes" id="UP000228380"/>
    </source>
</evidence>
<dbReference type="Gene3D" id="1.10.510.10">
    <property type="entry name" value="Transferase(Phosphotransferase) domain 1"/>
    <property type="match status" value="1"/>
</dbReference>
<evidence type="ECO:0000256" key="14">
    <source>
        <dbReference type="ARBA" id="ARBA00023170"/>
    </source>
</evidence>
<dbReference type="PANTHER" id="PTHR27002:SF897">
    <property type="entry name" value="RECEPTOR-LIKE SERINE_THREONINE-PROTEIN KINASE"/>
    <property type="match status" value="1"/>
</dbReference>
<evidence type="ECO:0000256" key="3">
    <source>
        <dbReference type="ARBA" id="ARBA00022527"/>
    </source>
</evidence>
<feature type="chain" id="PRO_5034521997" description="Receptor-like serine/threonine-protein kinase" evidence="18">
    <location>
        <begin position="22"/>
        <end position="840"/>
    </location>
</feature>
<evidence type="ECO:0000256" key="1">
    <source>
        <dbReference type="ARBA" id="ARBA00004251"/>
    </source>
</evidence>
<keyword evidence="12 17" id="KW-0472">Membrane</keyword>
<keyword evidence="8 16" id="KW-0547">Nucleotide-binding</keyword>
<dbReference type="Pfam" id="PF01453">
    <property type="entry name" value="B_lectin"/>
    <property type="match status" value="1"/>
</dbReference>
<evidence type="ECO:0000259" key="19">
    <source>
        <dbReference type="PROSITE" id="PS50011"/>
    </source>
</evidence>
<feature type="domain" description="Bulb-type lectin" evidence="20">
    <location>
        <begin position="27"/>
        <end position="147"/>
    </location>
</feature>
<dbReference type="InterPro" id="IPR000858">
    <property type="entry name" value="S_locus_glycoprot_dom"/>
</dbReference>
<dbReference type="CDD" id="cd00028">
    <property type="entry name" value="B_lectin"/>
    <property type="match status" value="1"/>
</dbReference>
<evidence type="ECO:0000256" key="17">
    <source>
        <dbReference type="SAM" id="Phobius"/>
    </source>
</evidence>
<dbReference type="PANTHER" id="PTHR27002">
    <property type="entry name" value="RECEPTOR-LIKE SERINE/THREONINE-PROTEIN KINASE SD1-8"/>
    <property type="match status" value="1"/>
</dbReference>
<dbReference type="Pfam" id="PF07714">
    <property type="entry name" value="PK_Tyr_Ser-Thr"/>
    <property type="match status" value="1"/>
</dbReference>
<dbReference type="GO" id="GO:0048544">
    <property type="term" value="P:recognition of pollen"/>
    <property type="evidence" value="ECO:0007669"/>
    <property type="project" value="InterPro"/>
</dbReference>
<dbReference type="FunFam" id="1.10.510.10:FF:000060">
    <property type="entry name" value="G-type lectin S-receptor-like serine/threonine-protein kinase"/>
    <property type="match status" value="1"/>
</dbReference>
<evidence type="ECO:0000256" key="5">
    <source>
        <dbReference type="ARBA" id="ARBA00022679"/>
    </source>
</evidence>
<reference evidence="23" key="2">
    <citation type="submission" date="2025-08" db="UniProtKB">
        <authorList>
            <consortium name="RefSeq"/>
        </authorList>
    </citation>
    <scope>IDENTIFICATION</scope>
    <source>
        <tissue evidence="23">Young leaves</tissue>
    </source>
</reference>
<dbReference type="PROSITE" id="PS50948">
    <property type="entry name" value="PAN"/>
    <property type="match status" value="1"/>
</dbReference>
<keyword evidence="22" id="KW-1185">Reference proteome</keyword>
<dbReference type="SMART" id="SM00220">
    <property type="entry name" value="S_TKc"/>
    <property type="match status" value="1"/>
</dbReference>